<keyword evidence="4" id="KW-1133">Transmembrane helix</keyword>
<dbReference type="CDD" id="cd03784">
    <property type="entry name" value="GT1_Gtf-like"/>
    <property type="match status" value="1"/>
</dbReference>
<keyword evidence="6" id="KW-1185">Reference proteome</keyword>
<dbReference type="AlphaFoldDB" id="A0AA39GHP0"/>
<evidence type="ECO:0000256" key="3">
    <source>
        <dbReference type="RuleBase" id="RU003718"/>
    </source>
</evidence>
<evidence type="ECO:0000313" key="6">
    <source>
        <dbReference type="Proteomes" id="UP001175261"/>
    </source>
</evidence>
<dbReference type="SUPFAM" id="SSF53756">
    <property type="entry name" value="UDP-Glycosyltransferase/glycogen phosphorylase"/>
    <property type="match status" value="1"/>
</dbReference>
<reference evidence="5" key="1">
    <citation type="submission" date="2022-10" db="EMBL/GenBank/DDBJ databases">
        <title>Determination and structural analysis of whole genome sequence of Sarocladium strictum F4-1.</title>
        <authorList>
            <person name="Hu L."/>
            <person name="Jiang Y."/>
        </authorList>
    </citation>
    <scope>NUCLEOTIDE SEQUENCE</scope>
    <source>
        <strain evidence="5">F4-1</strain>
    </source>
</reference>
<dbReference type="PANTHER" id="PTHR48043:SF145">
    <property type="entry name" value="FI06409P-RELATED"/>
    <property type="match status" value="1"/>
</dbReference>
<name>A0AA39GHP0_SARSR</name>
<dbReference type="Pfam" id="PF00201">
    <property type="entry name" value="UDPGT"/>
    <property type="match status" value="1"/>
</dbReference>
<evidence type="ECO:0000313" key="5">
    <source>
        <dbReference type="EMBL" id="KAK0386277.1"/>
    </source>
</evidence>
<evidence type="ECO:0000256" key="4">
    <source>
        <dbReference type="SAM" id="Phobius"/>
    </source>
</evidence>
<accession>A0AA39GHP0</accession>
<dbReference type="PANTHER" id="PTHR48043">
    <property type="entry name" value="EG:EG0003.4 PROTEIN-RELATED"/>
    <property type="match status" value="1"/>
</dbReference>
<keyword evidence="4" id="KW-0472">Membrane</keyword>
<keyword evidence="4" id="KW-0812">Transmembrane</keyword>
<dbReference type="Gene3D" id="3.40.50.2000">
    <property type="entry name" value="Glycogen Phosphorylase B"/>
    <property type="match status" value="2"/>
</dbReference>
<dbReference type="EMBL" id="JAPDFR010000005">
    <property type="protein sequence ID" value="KAK0386277.1"/>
    <property type="molecule type" value="Genomic_DNA"/>
</dbReference>
<proteinExistence type="inferred from homology"/>
<sequence>MSQPSAQHQPLSARKLQWQETMRVLIVVAGGGYTNAAPLLELGQLLSSRGYEIEFASLQGRETWVKDCAFVTRFHSLGPAVPAPVEEAKYLEMSTWSSDNWGAKTEARKFLESSWPDVYLSLSRLVNDAQTRPDFLLAEYWVDAARDVSFEHDIPLAMHWSQMPTAILHATYIPGTPGLQAEILSSEHASFWQRSRSSVAIYGCALHYYRYLQWRKRMRATAGIHRALPTLSKPDYLCSVHSLFGVEVAKDLPPSVAAVGPILSDSVPELQEPCCTFLAKRSRVLYIFLGTHVLLPWASIEKLLCGALAVLASGGIDGIIWPMRSMARKQLNLEALLPVSAPHSSSYAKLSELLSGAHPAVLLPEFAPQRSLLQDERVAVFLSHGGPASANEALYAGVPLVTIAVYFDQAQNEMRLRDAGGSIPLDKDDFSAQEVGSALDRILQDKDAGGPISANVERMQRIAMIASRRKHLAVGLVEEVLVDHQWRRRERLAPESCLGDDSTDSKPRFMHLQTADVRMSTWKARNWDLLAANVAVVLCVAGLLVAVPVAVTQTLH</sequence>
<keyword evidence="1 3" id="KW-0328">Glycosyltransferase</keyword>
<dbReference type="InterPro" id="IPR002213">
    <property type="entry name" value="UDP_glucos_trans"/>
</dbReference>
<dbReference type="PROSITE" id="PS00375">
    <property type="entry name" value="UDPGT"/>
    <property type="match status" value="1"/>
</dbReference>
<dbReference type="Proteomes" id="UP001175261">
    <property type="component" value="Unassembled WGS sequence"/>
</dbReference>
<dbReference type="InterPro" id="IPR035595">
    <property type="entry name" value="UDP_glycos_trans_CS"/>
</dbReference>
<keyword evidence="2 3" id="KW-0808">Transferase</keyword>
<evidence type="ECO:0000256" key="2">
    <source>
        <dbReference type="ARBA" id="ARBA00022679"/>
    </source>
</evidence>
<dbReference type="GO" id="GO:0008194">
    <property type="term" value="F:UDP-glycosyltransferase activity"/>
    <property type="evidence" value="ECO:0007669"/>
    <property type="project" value="InterPro"/>
</dbReference>
<comment type="caution">
    <text evidence="5">The sequence shown here is derived from an EMBL/GenBank/DDBJ whole genome shotgun (WGS) entry which is preliminary data.</text>
</comment>
<comment type="similarity">
    <text evidence="3">Belongs to the UDP-glycosyltransferase family.</text>
</comment>
<evidence type="ECO:0000256" key="1">
    <source>
        <dbReference type="ARBA" id="ARBA00022676"/>
    </source>
</evidence>
<dbReference type="InterPro" id="IPR050271">
    <property type="entry name" value="UDP-glycosyltransferase"/>
</dbReference>
<gene>
    <name evidence="5" type="ORF">NLU13_6114</name>
</gene>
<organism evidence="5 6">
    <name type="scientific">Sarocladium strictum</name>
    <name type="common">Black bundle disease fungus</name>
    <name type="synonym">Acremonium strictum</name>
    <dbReference type="NCBI Taxonomy" id="5046"/>
    <lineage>
        <taxon>Eukaryota</taxon>
        <taxon>Fungi</taxon>
        <taxon>Dikarya</taxon>
        <taxon>Ascomycota</taxon>
        <taxon>Pezizomycotina</taxon>
        <taxon>Sordariomycetes</taxon>
        <taxon>Hypocreomycetidae</taxon>
        <taxon>Hypocreales</taxon>
        <taxon>Sarocladiaceae</taxon>
        <taxon>Sarocladium</taxon>
    </lineage>
</organism>
<feature type="transmembrane region" description="Helical" evidence="4">
    <location>
        <begin position="529"/>
        <end position="551"/>
    </location>
</feature>
<protein>
    <submittedName>
        <fullName evidence="5">Uncharacterized protein</fullName>
    </submittedName>
</protein>